<dbReference type="Gene3D" id="3.50.50.60">
    <property type="entry name" value="FAD/NAD(P)-binding domain"/>
    <property type="match status" value="1"/>
</dbReference>
<name>A0A895YMG0_9ACTN</name>
<dbReference type="Proteomes" id="UP000662857">
    <property type="component" value="Chromosome"/>
</dbReference>
<reference evidence="4" key="1">
    <citation type="submission" date="2021-02" db="EMBL/GenBank/DDBJ databases">
        <title>Natrosporangium hydrolyticum gen. nov., sp. nov, a haloalkaliphilic actinobacterium from a soda solonchak soil.</title>
        <authorList>
            <person name="Sorokin D.Y."/>
            <person name="Khijniak T.V."/>
            <person name="Zakharycheva A.P."/>
            <person name="Boueva O.V."/>
            <person name="Ariskina E.V."/>
            <person name="Hahnke R.L."/>
            <person name="Bunk B."/>
            <person name="Sproer C."/>
            <person name="Schumann P."/>
            <person name="Evtushenko L.I."/>
            <person name="Kublanov I.V."/>
        </authorList>
    </citation>
    <scope>NUCLEOTIDE SEQUENCE</scope>
    <source>
        <strain evidence="4">DSM 106523</strain>
    </source>
</reference>
<keyword evidence="2 4" id="KW-0503">Monooxygenase</keyword>
<dbReference type="AlphaFoldDB" id="A0A895YMG0"/>
<dbReference type="InterPro" id="IPR002938">
    <property type="entry name" value="FAD-bd"/>
</dbReference>
<evidence type="ECO:0000313" key="5">
    <source>
        <dbReference type="Proteomes" id="UP000662857"/>
    </source>
</evidence>
<gene>
    <name evidence="4" type="ORF">JQS43_06875</name>
</gene>
<evidence type="ECO:0000256" key="2">
    <source>
        <dbReference type="ARBA" id="ARBA00023033"/>
    </source>
</evidence>
<feature type="domain" description="FAD-binding" evidence="3">
    <location>
        <begin position="1"/>
        <end position="340"/>
    </location>
</feature>
<protein>
    <submittedName>
        <fullName evidence="4">FAD-dependent monooxygenase</fullName>
    </submittedName>
</protein>
<evidence type="ECO:0000256" key="1">
    <source>
        <dbReference type="ARBA" id="ARBA00023002"/>
    </source>
</evidence>
<evidence type="ECO:0000313" key="4">
    <source>
        <dbReference type="EMBL" id="QSB17152.1"/>
    </source>
</evidence>
<dbReference type="PANTHER" id="PTHR13789:SF309">
    <property type="entry name" value="PUTATIVE (AFU_ORTHOLOGUE AFUA_6G14510)-RELATED"/>
    <property type="match status" value="1"/>
</dbReference>
<keyword evidence="5" id="KW-1185">Reference proteome</keyword>
<dbReference type="GO" id="GO:0004497">
    <property type="term" value="F:monooxygenase activity"/>
    <property type="evidence" value="ECO:0007669"/>
    <property type="project" value="UniProtKB-KW"/>
</dbReference>
<dbReference type="Pfam" id="PF01494">
    <property type="entry name" value="FAD_binding_3"/>
    <property type="match status" value="1"/>
</dbReference>
<dbReference type="PRINTS" id="PR00420">
    <property type="entry name" value="RNGMNOXGNASE"/>
</dbReference>
<proteinExistence type="predicted"/>
<dbReference type="EMBL" id="CP070499">
    <property type="protein sequence ID" value="QSB17152.1"/>
    <property type="molecule type" value="Genomic_DNA"/>
</dbReference>
<dbReference type="SUPFAM" id="SSF51905">
    <property type="entry name" value="FAD/NAD(P)-binding domain"/>
    <property type="match status" value="1"/>
</dbReference>
<dbReference type="InterPro" id="IPR050493">
    <property type="entry name" value="FAD-dep_Monooxygenase_BioMet"/>
</dbReference>
<dbReference type="PANTHER" id="PTHR13789">
    <property type="entry name" value="MONOOXYGENASE"/>
    <property type="match status" value="1"/>
</dbReference>
<dbReference type="KEGG" id="nhy:JQS43_06875"/>
<evidence type="ECO:0000259" key="3">
    <source>
        <dbReference type="Pfam" id="PF01494"/>
    </source>
</evidence>
<organism evidence="4 5">
    <name type="scientific">Natronosporangium hydrolyticum</name>
    <dbReference type="NCBI Taxonomy" id="2811111"/>
    <lineage>
        <taxon>Bacteria</taxon>
        <taxon>Bacillati</taxon>
        <taxon>Actinomycetota</taxon>
        <taxon>Actinomycetes</taxon>
        <taxon>Micromonosporales</taxon>
        <taxon>Micromonosporaceae</taxon>
        <taxon>Natronosporangium</taxon>
    </lineage>
</organism>
<accession>A0A895YMG0</accession>
<dbReference type="InterPro" id="IPR036188">
    <property type="entry name" value="FAD/NAD-bd_sf"/>
</dbReference>
<sequence length="400" mass="43722">MIIGGGVAGPTSAIALQKAGVEAVVYEAYDRGADGIGANLVLAVNGYRALLELGVKHLEDGFDVPRYRYHIGSGKALAQVNNGNPLADGTVGHAITRSDLYRRLRDEAISRGVQIEFGKRLVNAELTNDGVVAHFADGSKAEGDLLIGADGLHSTVRRLIDPTELELRYGGLVTTSGYTSGVEVPGEPGTEFMYLGKRAFFCYIHDPAGVVWWYAAPTWPEEPTADELSALTPQQWREQLLDLFAADDSPAKTIIQAAEEITPPRPIQDIPHVPRWHNGRMVIIGDACHAVSPSGGQGVSMAIEDALVLGKCLRDIKSIEEALNTYERLRRDRVEKVVEFGRDASRSIAVNGQARRVFRDIFLPLVFNQKGAEKDLEKMSWLYDYRVDWDSPVAADSTVP</sequence>
<keyword evidence="1" id="KW-0560">Oxidoreductase</keyword>
<dbReference type="GO" id="GO:0071949">
    <property type="term" value="F:FAD binding"/>
    <property type="evidence" value="ECO:0007669"/>
    <property type="project" value="InterPro"/>
</dbReference>